<name>A0A8H4KYQ9_9HYPO</name>
<sequence length="273" mass="29666">MEPPTSPAVRLASPRRDPAARPERPITGADCHSTSIGLRPAPETQKQHPADAKMRFGNAPLAHHLQPNRLLICQARQSSTFFKVRSVGSALQLHSSLQASSRQPSISVSVDLVANSSRPRPTPPSTPPGGILGGTAAAHQHHPSWHRHLSRRIAQQRFAAINPSLVAAQSHWASLHTFCGLHSSHDCRRGPAALIRSLHIASFASPRDFFHLALQFLPPFQARAPRAAGACRIHTGSSETAALFPHLLVLNGHSRPFSRLVSLSPYRHALNRL</sequence>
<organism evidence="2 3">
    <name type="scientific">Fusarium albosuccineum</name>
    <dbReference type="NCBI Taxonomy" id="1237068"/>
    <lineage>
        <taxon>Eukaryota</taxon>
        <taxon>Fungi</taxon>
        <taxon>Dikarya</taxon>
        <taxon>Ascomycota</taxon>
        <taxon>Pezizomycotina</taxon>
        <taxon>Sordariomycetes</taxon>
        <taxon>Hypocreomycetidae</taxon>
        <taxon>Hypocreales</taxon>
        <taxon>Nectriaceae</taxon>
        <taxon>Fusarium</taxon>
        <taxon>Fusarium decemcellulare species complex</taxon>
    </lineage>
</organism>
<dbReference type="AlphaFoldDB" id="A0A8H4KYQ9"/>
<dbReference type="Proteomes" id="UP000554235">
    <property type="component" value="Unassembled WGS sequence"/>
</dbReference>
<proteinExistence type="predicted"/>
<dbReference type="EMBL" id="JAADYS010002095">
    <property type="protein sequence ID" value="KAF4459757.1"/>
    <property type="molecule type" value="Genomic_DNA"/>
</dbReference>
<keyword evidence="3" id="KW-1185">Reference proteome</keyword>
<feature type="region of interest" description="Disordered" evidence="1">
    <location>
        <begin position="114"/>
        <end position="143"/>
    </location>
</feature>
<protein>
    <submittedName>
        <fullName evidence="2">Uncharacterized protein</fullName>
    </submittedName>
</protein>
<gene>
    <name evidence="2" type="ORF">FALBO_13482</name>
</gene>
<reference evidence="2 3" key="1">
    <citation type="submission" date="2020-01" db="EMBL/GenBank/DDBJ databases">
        <title>Identification and distribution of gene clusters putatively required for synthesis of sphingolipid metabolism inhibitors in phylogenetically diverse species of the filamentous fungus Fusarium.</title>
        <authorList>
            <person name="Kim H.-S."/>
            <person name="Busman M."/>
            <person name="Brown D.W."/>
            <person name="Divon H."/>
            <person name="Uhlig S."/>
            <person name="Proctor R.H."/>
        </authorList>
    </citation>
    <scope>NUCLEOTIDE SEQUENCE [LARGE SCALE GENOMIC DNA]</scope>
    <source>
        <strain evidence="2 3">NRRL 20459</strain>
    </source>
</reference>
<feature type="compositionally biased region" description="Basic and acidic residues" evidence="1">
    <location>
        <begin position="14"/>
        <end position="24"/>
    </location>
</feature>
<accession>A0A8H4KYQ9</accession>
<evidence type="ECO:0000256" key="1">
    <source>
        <dbReference type="SAM" id="MobiDB-lite"/>
    </source>
</evidence>
<evidence type="ECO:0000313" key="3">
    <source>
        <dbReference type="Proteomes" id="UP000554235"/>
    </source>
</evidence>
<evidence type="ECO:0000313" key="2">
    <source>
        <dbReference type="EMBL" id="KAF4459757.1"/>
    </source>
</evidence>
<comment type="caution">
    <text evidence="2">The sequence shown here is derived from an EMBL/GenBank/DDBJ whole genome shotgun (WGS) entry which is preliminary data.</text>
</comment>
<feature type="region of interest" description="Disordered" evidence="1">
    <location>
        <begin position="1"/>
        <end position="49"/>
    </location>
</feature>